<dbReference type="GO" id="GO:0004515">
    <property type="term" value="F:nicotinate-nucleotide adenylyltransferase activity"/>
    <property type="evidence" value="ECO:0007669"/>
    <property type="project" value="UniProtKB-UniRule"/>
</dbReference>
<evidence type="ECO:0000256" key="9">
    <source>
        <dbReference type="ARBA" id="ARBA00023027"/>
    </source>
</evidence>
<keyword evidence="6 11" id="KW-0548">Nucleotidyltransferase</keyword>
<dbReference type="Pfam" id="PF01467">
    <property type="entry name" value="CTP_transf_like"/>
    <property type="match status" value="1"/>
</dbReference>
<dbReference type="Proteomes" id="UP000315017">
    <property type="component" value="Chromosome"/>
</dbReference>
<dbReference type="PANTHER" id="PTHR39321">
    <property type="entry name" value="NICOTINATE-NUCLEOTIDE ADENYLYLTRANSFERASE-RELATED"/>
    <property type="match status" value="1"/>
</dbReference>
<accession>A0A517YCM0</accession>
<comment type="function">
    <text evidence="1 11">Catalyzes the reversible adenylation of nicotinate mononucleotide (NaMN) to nicotinic acid adenine dinucleotide (NaAD).</text>
</comment>
<dbReference type="InterPro" id="IPR004821">
    <property type="entry name" value="Cyt_trans-like"/>
</dbReference>
<dbReference type="InterPro" id="IPR005248">
    <property type="entry name" value="NadD/NMNAT"/>
</dbReference>
<feature type="domain" description="Cytidyltransferase-like" evidence="12">
    <location>
        <begin position="5"/>
        <end position="173"/>
    </location>
</feature>
<dbReference type="RefSeq" id="WP_145089519.1">
    <property type="nucleotide sequence ID" value="NZ_CP036274.1"/>
</dbReference>
<evidence type="ECO:0000256" key="6">
    <source>
        <dbReference type="ARBA" id="ARBA00022695"/>
    </source>
</evidence>
<dbReference type="OrthoDB" id="5295945at2"/>
<dbReference type="NCBIfam" id="NF000840">
    <property type="entry name" value="PRK00071.1-3"/>
    <property type="match status" value="1"/>
</dbReference>
<keyword evidence="14" id="KW-1185">Reference proteome</keyword>
<dbReference type="EC" id="2.7.7.18" evidence="11"/>
<keyword evidence="4 11" id="KW-0662">Pyridine nucleotide biosynthesis</keyword>
<keyword evidence="8 11" id="KW-0067">ATP-binding</keyword>
<name>A0A517YCM0_9BACT</name>
<gene>
    <name evidence="11 13" type="primary">nadD</name>
    <name evidence="13" type="ORF">ETAA8_30790</name>
</gene>
<evidence type="ECO:0000313" key="14">
    <source>
        <dbReference type="Proteomes" id="UP000315017"/>
    </source>
</evidence>
<dbReference type="SUPFAM" id="SSF52374">
    <property type="entry name" value="Nucleotidylyl transferase"/>
    <property type="match status" value="1"/>
</dbReference>
<dbReference type="AlphaFoldDB" id="A0A517YCM0"/>
<evidence type="ECO:0000256" key="7">
    <source>
        <dbReference type="ARBA" id="ARBA00022741"/>
    </source>
</evidence>
<keyword evidence="7 11" id="KW-0547">Nucleotide-binding</keyword>
<protein>
    <recommendedName>
        <fullName evidence="11">Probable nicotinate-nucleotide adenylyltransferase</fullName>
        <ecNumber evidence="11">2.7.7.18</ecNumber>
    </recommendedName>
    <alternativeName>
        <fullName evidence="11">Deamido-NAD(+) diphosphorylase</fullName>
    </alternativeName>
    <alternativeName>
        <fullName evidence="11">Deamido-NAD(+) pyrophosphorylase</fullName>
    </alternativeName>
    <alternativeName>
        <fullName evidence="11">Nicotinate mononucleotide adenylyltransferase</fullName>
        <shortName evidence="11">NaMN adenylyltransferase</shortName>
    </alternativeName>
</protein>
<dbReference type="NCBIfam" id="TIGR00482">
    <property type="entry name" value="nicotinate (nicotinamide) nucleotide adenylyltransferase"/>
    <property type="match status" value="1"/>
</dbReference>
<comment type="similarity">
    <text evidence="3 11">Belongs to the NadD family.</text>
</comment>
<organism evidence="13 14">
    <name type="scientific">Anatilimnocola aggregata</name>
    <dbReference type="NCBI Taxonomy" id="2528021"/>
    <lineage>
        <taxon>Bacteria</taxon>
        <taxon>Pseudomonadati</taxon>
        <taxon>Planctomycetota</taxon>
        <taxon>Planctomycetia</taxon>
        <taxon>Pirellulales</taxon>
        <taxon>Pirellulaceae</taxon>
        <taxon>Anatilimnocola</taxon>
    </lineage>
</organism>
<comment type="pathway">
    <text evidence="2 11">Cofactor biosynthesis; NAD(+) biosynthesis; deamido-NAD(+) from nicotinate D-ribonucleotide: step 1/1.</text>
</comment>
<dbReference type="GO" id="GO:0005524">
    <property type="term" value="F:ATP binding"/>
    <property type="evidence" value="ECO:0007669"/>
    <property type="project" value="UniProtKB-KW"/>
</dbReference>
<evidence type="ECO:0000259" key="12">
    <source>
        <dbReference type="Pfam" id="PF01467"/>
    </source>
</evidence>
<keyword evidence="9 11" id="KW-0520">NAD</keyword>
<evidence type="ECO:0000256" key="1">
    <source>
        <dbReference type="ARBA" id="ARBA00002324"/>
    </source>
</evidence>
<evidence type="ECO:0000256" key="10">
    <source>
        <dbReference type="ARBA" id="ARBA00048721"/>
    </source>
</evidence>
<proteinExistence type="inferred from homology"/>
<dbReference type="GO" id="GO:0009435">
    <property type="term" value="P:NAD+ biosynthetic process"/>
    <property type="evidence" value="ECO:0007669"/>
    <property type="project" value="UniProtKB-UniRule"/>
</dbReference>
<dbReference type="UniPathway" id="UPA00253">
    <property type="reaction ID" value="UER00332"/>
</dbReference>
<evidence type="ECO:0000313" key="13">
    <source>
        <dbReference type="EMBL" id="QDU27987.1"/>
    </source>
</evidence>
<dbReference type="InterPro" id="IPR014729">
    <property type="entry name" value="Rossmann-like_a/b/a_fold"/>
</dbReference>
<dbReference type="CDD" id="cd02165">
    <property type="entry name" value="NMNAT"/>
    <property type="match status" value="1"/>
</dbReference>
<dbReference type="Gene3D" id="3.40.50.620">
    <property type="entry name" value="HUPs"/>
    <property type="match status" value="1"/>
</dbReference>
<dbReference type="HAMAP" id="MF_00244">
    <property type="entry name" value="NaMN_adenylyltr"/>
    <property type="match status" value="1"/>
</dbReference>
<keyword evidence="5 11" id="KW-0808">Transferase</keyword>
<dbReference type="NCBIfam" id="TIGR00125">
    <property type="entry name" value="cyt_tran_rel"/>
    <property type="match status" value="1"/>
</dbReference>
<evidence type="ECO:0000256" key="11">
    <source>
        <dbReference type="HAMAP-Rule" id="MF_00244"/>
    </source>
</evidence>
<dbReference type="EMBL" id="CP036274">
    <property type="protein sequence ID" value="QDU27987.1"/>
    <property type="molecule type" value="Genomic_DNA"/>
</dbReference>
<comment type="catalytic activity">
    <reaction evidence="10 11">
        <text>nicotinate beta-D-ribonucleotide + ATP + H(+) = deamido-NAD(+) + diphosphate</text>
        <dbReference type="Rhea" id="RHEA:22860"/>
        <dbReference type="ChEBI" id="CHEBI:15378"/>
        <dbReference type="ChEBI" id="CHEBI:30616"/>
        <dbReference type="ChEBI" id="CHEBI:33019"/>
        <dbReference type="ChEBI" id="CHEBI:57502"/>
        <dbReference type="ChEBI" id="CHEBI:58437"/>
        <dbReference type="EC" id="2.7.7.18"/>
    </reaction>
</comment>
<dbReference type="PANTHER" id="PTHR39321:SF3">
    <property type="entry name" value="PHOSPHOPANTETHEINE ADENYLYLTRANSFERASE"/>
    <property type="match status" value="1"/>
</dbReference>
<dbReference type="KEGG" id="aagg:ETAA8_30790"/>
<evidence type="ECO:0000256" key="3">
    <source>
        <dbReference type="ARBA" id="ARBA00009014"/>
    </source>
</evidence>
<evidence type="ECO:0000256" key="4">
    <source>
        <dbReference type="ARBA" id="ARBA00022642"/>
    </source>
</evidence>
<evidence type="ECO:0000256" key="2">
    <source>
        <dbReference type="ARBA" id="ARBA00005019"/>
    </source>
</evidence>
<evidence type="ECO:0000256" key="8">
    <source>
        <dbReference type="ARBA" id="ARBA00022840"/>
    </source>
</evidence>
<evidence type="ECO:0000256" key="5">
    <source>
        <dbReference type="ARBA" id="ARBA00022679"/>
    </source>
</evidence>
<sequence>MKIGIFGGSFDPIHYGHLLLADSAREQLALDQVWFIPAAVAPHKQDRHATNARQRIEMLELAIAGNEHFRLSTIEIDRGGVSYTVETLQTIAEQMPGAELFLLMGADSLRDLLTWREPGRICELAAPVVSRRAGAPDPDFTSLAHLLSPARLLQLSALRLEMPIVELSSTDLRYRARVGQSLRYRTPRAVEEYIRAQQLYR</sequence>
<reference evidence="13 14" key="1">
    <citation type="submission" date="2019-02" db="EMBL/GenBank/DDBJ databases">
        <title>Deep-cultivation of Planctomycetes and their phenomic and genomic characterization uncovers novel biology.</title>
        <authorList>
            <person name="Wiegand S."/>
            <person name="Jogler M."/>
            <person name="Boedeker C."/>
            <person name="Pinto D."/>
            <person name="Vollmers J."/>
            <person name="Rivas-Marin E."/>
            <person name="Kohn T."/>
            <person name="Peeters S.H."/>
            <person name="Heuer A."/>
            <person name="Rast P."/>
            <person name="Oberbeckmann S."/>
            <person name="Bunk B."/>
            <person name="Jeske O."/>
            <person name="Meyerdierks A."/>
            <person name="Storesund J.E."/>
            <person name="Kallscheuer N."/>
            <person name="Luecker S."/>
            <person name="Lage O.M."/>
            <person name="Pohl T."/>
            <person name="Merkel B.J."/>
            <person name="Hornburger P."/>
            <person name="Mueller R.-W."/>
            <person name="Bruemmer F."/>
            <person name="Labrenz M."/>
            <person name="Spormann A.M."/>
            <person name="Op den Camp H."/>
            <person name="Overmann J."/>
            <person name="Amann R."/>
            <person name="Jetten M.S.M."/>
            <person name="Mascher T."/>
            <person name="Medema M.H."/>
            <person name="Devos D.P."/>
            <person name="Kaster A.-K."/>
            <person name="Ovreas L."/>
            <person name="Rohde M."/>
            <person name="Galperin M.Y."/>
            <person name="Jogler C."/>
        </authorList>
    </citation>
    <scope>NUCLEOTIDE SEQUENCE [LARGE SCALE GENOMIC DNA]</scope>
    <source>
        <strain evidence="13 14">ETA_A8</strain>
    </source>
</reference>